<name>A0A8H2WC79_9AGAM</name>
<feature type="compositionally biased region" description="Basic and acidic residues" evidence="1">
    <location>
        <begin position="343"/>
        <end position="356"/>
    </location>
</feature>
<organism evidence="2 3">
    <name type="scientific">Rhizoctonia solani</name>
    <dbReference type="NCBI Taxonomy" id="456999"/>
    <lineage>
        <taxon>Eukaryota</taxon>
        <taxon>Fungi</taxon>
        <taxon>Dikarya</taxon>
        <taxon>Basidiomycota</taxon>
        <taxon>Agaricomycotina</taxon>
        <taxon>Agaricomycetes</taxon>
        <taxon>Cantharellales</taxon>
        <taxon>Ceratobasidiaceae</taxon>
        <taxon>Rhizoctonia</taxon>
    </lineage>
</organism>
<feature type="compositionally biased region" description="Basic and acidic residues" evidence="1">
    <location>
        <begin position="22"/>
        <end position="32"/>
    </location>
</feature>
<evidence type="ECO:0000313" key="2">
    <source>
        <dbReference type="EMBL" id="CAE6362020.1"/>
    </source>
</evidence>
<accession>A0A8H2WC79</accession>
<sequence>MSKKSKSSTARPEGSGNSSSLKESKFPYSKEEALSDRLLPILTKTDIRDLKETTWEDETYELMAEQVLEPKKLAKGLKIVRVLNEFSFWYLRDSPQSDNICWRPTPPVPGVGEKWSHFQVRGRAASLNGPARYLAMAGEFFVKWPTMESIPIKLDKGTITDIAMVKDPLFRDSTPALAIYTKRYIYFLLTPDYFFEESWKSVLSYWETYMEVDNLYIPDLDHTEPRSPWWHGKTSHRAFRRWKRQYLLEEGLPAGEEDHSRDGPQPGDKDDDKEDLADFLKLNLSEEYLFSEEEVTNKKKTKGARSESGASASQKGKLRQGLPAKGKSKGRSTAAAKQGGDNSSHDDEVVQTDDSHCKKKSKQPVTGRGPPKRPAMVDNPVYRSVKRKTTKDATTSRIVCPRSKSPSTTSVASENPNASSERAENEEPSMPKEGPSLQATHAPGSTSSIPTTHSFSTHLPNQLSHQPTPFVPVVNEPEAAASFPSLSTPHMDSVRRGMGGLHLGAPGNVQTYFPSDGWRLGGDGMDRTQYHFSGSDSDYQPADNHHSQPNHSFVGPFSPLQPLSHSYVSPDNSMQFQFLQMIQSALHGSDGDAAHPYDEAAPGDMHFPAS</sequence>
<feature type="compositionally biased region" description="Polar residues" evidence="1">
    <location>
        <begin position="404"/>
        <end position="420"/>
    </location>
</feature>
<evidence type="ECO:0000256" key="1">
    <source>
        <dbReference type="SAM" id="MobiDB-lite"/>
    </source>
</evidence>
<feature type="region of interest" description="Disordered" evidence="1">
    <location>
        <begin position="1"/>
        <end position="32"/>
    </location>
</feature>
<dbReference type="AlphaFoldDB" id="A0A8H2WC79"/>
<proteinExistence type="predicted"/>
<feature type="compositionally biased region" description="Basic and acidic residues" evidence="1">
    <location>
        <begin position="256"/>
        <end position="270"/>
    </location>
</feature>
<comment type="caution">
    <text evidence="2">The sequence shown here is derived from an EMBL/GenBank/DDBJ whole genome shotgun (WGS) entry which is preliminary data.</text>
</comment>
<feature type="compositionally biased region" description="Polar residues" evidence="1">
    <location>
        <begin position="437"/>
        <end position="467"/>
    </location>
</feature>
<feature type="region of interest" description="Disordered" evidence="1">
    <location>
        <begin position="251"/>
        <end position="273"/>
    </location>
</feature>
<reference evidence="2" key="1">
    <citation type="submission" date="2021-01" db="EMBL/GenBank/DDBJ databases">
        <authorList>
            <person name="Kaushik A."/>
        </authorList>
    </citation>
    <scope>NUCLEOTIDE SEQUENCE</scope>
    <source>
        <strain evidence="2">AG1-1A</strain>
    </source>
</reference>
<feature type="region of interest" description="Disordered" evidence="1">
    <location>
        <begin position="590"/>
        <end position="610"/>
    </location>
</feature>
<dbReference type="Proteomes" id="UP000663840">
    <property type="component" value="Unassembled WGS sequence"/>
</dbReference>
<feature type="compositionally biased region" description="Polar residues" evidence="1">
    <location>
        <begin position="7"/>
        <end position="21"/>
    </location>
</feature>
<dbReference type="EMBL" id="CAJMWR010000265">
    <property type="protein sequence ID" value="CAE6362020.1"/>
    <property type="molecule type" value="Genomic_DNA"/>
</dbReference>
<evidence type="ECO:0000313" key="3">
    <source>
        <dbReference type="Proteomes" id="UP000663840"/>
    </source>
</evidence>
<feature type="region of interest" description="Disordered" evidence="1">
    <location>
        <begin position="293"/>
        <end position="471"/>
    </location>
</feature>
<gene>
    <name evidence="2" type="ORF">RDB_LOCUS13896</name>
</gene>
<protein>
    <submittedName>
        <fullName evidence="2">Uncharacterized protein</fullName>
    </submittedName>
</protein>